<evidence type="ECO:0000313" key="8">
    <source>
        <dbReference type="Proteomes" id="UP000232163"/>
    </source>
</evidence>
<accession>A0A2N9W0X8</accession>
<dbReference type="InterPro" id="IPR018313">
    <property type="entry name" value="SBP_3_CS"/>
</dbReference>
<dbReference type="SUPFAM" id="SSF53850">
    <property type="entry name" value="Periplasmic binding protein-like II"/>
    <property type="match status" value="1"/>
</dbReference>
<dbReference type="AlphaFoldDB" id="A0A2N9W0X8"/>
<evidence type="ECO:0000256" key="4">
    <source>
        <dbReference type="RuleBase" id="RU003744"/>
    </source>
</evidence>
<comment type="caution">
    <text evidence="7">The sequence shown here is derived from an EMBL/GenBank/DDBJ whole genome shotgun (WGS) entry which is preliminary data.</text>
</comment>
<dbReference type="PROSITE" id="PS01039">
    <property type="entry name" value="SBP_BACTERIAL_3"/>
    <property type="match status" value="1"/>
</dbReference>
<evidence type="ECO:0000256" key="1">
    <source>
        <dbReference type="ARBA" id="ARBA00004196"/>
    </source>
</evidence>
<keyword evidence="3 5" id="KW-0732">Signal</keyword>
<evidence type="ECO:0000259" key="6">
    <source>
        <dbReference type="SMART" id="SM00062"/>
    </source>
</evidence>
<dbReference type="KEGG" id="pht:BLM14_01365"/>
<feature type="signal peptide" evidence="5">
    <location>
        <begin position="1"/>
        <end position="22"/>
    </location>
</feature>
<dbReference type="InterPro" id="IPR001638">
    <property type="entry name" value="Solute-binding_3/MltF_N"/>
</dbReference>
<dbReference type="EMBL" id="MZMT01000020">
    <property type="protein sequence ID" value="PIO45396.1"/>
    <property type="molecule type" value="Genomic_DNA"/>
</dbReference>
<protein>
    <submittedName>
        <fullName evidence="7">ABC transporter substrate-binding protein</fullName>
    </submittedName>
</protein>
<comment type="subcellular location">
    <subcellularLocation>
        <location evidence="1">Cell envelope</location>
    </subcellularLocation>
</comment>
<reference evidence="7 8" key="1">
    <citation type="journal article" date="2017" name="Int J Environ Stud">
        <title>Does the Miocene-Pliocene relict legume Oxytropis triphylla form nitrogen-fixing nodules with a combination of bacterial strains?</title>
        <authorList>
            <person name="Safronova V."/>
            <person name="Belimov A."/>
            <person name="Sazanova A."/>
            <person name="Kuznetsova I."/>
            <person name="Popova J."/>
            <person name="Andronov E."/>
            <person name="Verkhozina A."/>
            <person name="Tikhonovich I."/>
        </authorList>
    </citation>
    <scope>NUCLEOTIDE SEQUENCE [LARGE SCALE GENOMIC DNA]</scope>
    <source>
        <strain evidence="7 8">Tri-38</strain>
    </source>
</reference>
<dbReference type="OrthoDB" id="9807134at2"/>
<name>A0A2N9W0X8_9HYPH</name>
<proteinExistence type="inferred from homology"/>
<evidence type="ECO:0000256" key="2">
    <source>
        <dbReference type="ARBA" id="ARBA00010333"/>
    </source>
</evidence>
<gene>
    <name evidence="7" type="ORF">B5P45_07980</name>
</gene>
<dbReference type="PANTHER" id="PTHR35936">
    <property type="entry name" value="MEMBRANE-BOUND LYTIC MUREIN TRANSGLYCOSYLASE F"/>
    <property type="match status" value="1"/>
</dbReference>
<feature type="domain" description="Solute-binding protein family 3/N-terminal" evidence="6">
    <location>
        <begin position="26"/>
        <end position="251"/>
    </location>
</feature>
<dbReference type="PANTHER" id="PTHR35936:SF19">
    <property type="entry name" value="AMINO-ACID-BINDING PROTEIN YXEM-RELATED"/>
    <property type="match status" value="1"/>
</dbReference>
<dbReference type="RefSeq" id="WP_099997760.1">
    <property type="nucleotide sequence ID" value="NZ_CP017940.1"/>
</dbReference>
<dbReference type="SMART" id="SM00062">
    <property type="entry name" value="PBPb"/>
    <property type="match status" value="1"/>
</dbReference>
<organism evidence="7 8">
    <name type="scientific">Phyllobacterium zundukense</name>
    <dbReference type="NCBI Taxonomy" id="1867719"/>
    <lineage>
        <taxon>Bacteria</taxon>
        <taxon>Pseudomonadati</taxon>
        <taxon>Pseudomonadota</taxon>
        <taxon>Alphaproteobacteria</taxon>
        <taxon>Hyphomicrobiales</taxon>
        <taxon>Phyllobacteriaceae</taxon>
        <taxon>Phyllobacterium</taxon>
    </lineage>
</organism>
<comment type="similarity">
    <text evidence="2 4">Belongs to the bacterial solute-binding protein 3 family.</text>
</comment>
<keyword evidence="8" id="KW-1185">Reference proteome</keyword>
<evidence type="ECO:0000256" key="3">
    <source>
        <dbReference type="ARBA" id="ARBA00022729"/>
    </source>
</evidence>
<evidence type="ECO:0000256" key="5">
    <source>
        <dbReference type="SAM" id="SignalP"/>
    </source>
</evidence>
<dbReference type="GO" id="GO:0030313">
    <property type="term" value="C:cell envelope"/>
    <property type="evidence" value="ECO:0007669"/>
    <property type="project" value="UniProtKB-SubCell"/>
</dbReference>
<dbReference type="Proteomes" id="UP000232163">
    <property type="component" value="Unassembled WGS sequence"/>
</dbReference>
<evidence type="ECO:0000313" key="7">
    <source>
        <dbReference type="EMBL" id="PIO45396.1"/>
    </source>
</evidence>
<sequence length="253" mass="27963">MRTTYFAAVMIALLTFAGASYADELKLKIATEGAYPPFNSIDASGNLVGFDVDIAKAVCHEMKASCSFIAVPWDDIIKGLENNEYDLIVASMSLTEARAKRMEYSVSYYRSHSAFAGDPNRFKDISPAALKGLRIAAGSQTIQSEYLQKAYTESKIVLTKDQPEAQKLLQAGEVDLILADSIDLLTFLQAPESSKFDYVGDPVTNDFLKSSAHITAHKGNKELIKKVNDALDQIRLNGIYDRINNAYFPFSIY</sequence>
<feature type="chain" id="PRO_5014802784" evidence="5">
    <location>
        <begin position="23"/>
        <end position="253"/>
    </location>
</feature>
<dbReference type="Pfam" id="PF00497">
    <property type="entry name" value="SBP_bac_3"/>
    <property type="match status" value="1"/>
</dbReference>
<dbReference type="Gene3D" id="3.40.190.10">
    <property type="entry name" value="Periplasmic binding protein-like II"/>
    <property type="match status" value="2"/>
</dbReference>